<dbReference type="STRING" id="1908237.BEN47_06815"/>
<proteinExistence type="predicted"/>
<dbReference type="AlphaFoldDB" id="A0A1G1TFF5"/>
<evidence type="ECO:0000313" key="2">
    <source>
        <dbReference type="Proteomes" id="UP000176294"/>
    </source>
</evidence>
<reference evidence="1 2" key="1">
    <citation type="submission" date="2016-08" db="EMBL/GenBank/DDBJ databases">
        <title>Hymenobacter coccineus sp. nov., Hymenobacter lapidarius sp. nov. and Hymenobacter glacialis sp. nov., isolated from Antarctic soil.</title>
        <authorList>
            <person name="Sedlacek I."/>
            <person name="Kralova S."/>
            <person name="Kyrova K."/>
            <person name="Maslanova I."/>
            <person name="Stankova E."/>
            <person name="Vrbovska V."/>
            <person name="Nemec M."/>
            <person name="Bartak M."/>
            <person name="Svec P."/>
            <person name="Busse H.-J."/>
            <person name="Pantucek R."/>
        </authorList>
    </citation>
    <scope>NUCLEOTIDE SEQUENCE [LARGE SCALE GENOMIC DNA]</scope>
    <source>
        <strain evidence="1 2">CCM 8643</strain>
    </source>
</reference>
<comment type="caution">
    <text evidence="1">The sequence shown here is derived from an EMBL/GenBank/DDBJ whole genome shotgun (WGS) entry which is preliminary data.</text>
</comment>
<sequence>MAGPAFAQTAPPDADLSVSIAAAQKQHAAAFTAHSQLLNGPQYLDYSKRYYVSTGHQFFGVPDKQPGSVTYTNQRLFDNLELQYDLVYDQVVLSVPNSALTLRLINEEMQEFTLNNHRFVRLLADSASAGVIRTGYYEMLLDGTVQVLAKRSKRLQEQVAQHNINVRFTASDKLFMRKDGRYYPVASKGAALRLLADRGKDLQKYLQEHKLKFSKASREASLMQLAGYYAGLVSR</sequence>
<dbReference type="EMBL" id="MDZB01000011">
    <property type="protein sequence ID" value="OGX89589.1"/>
    <property type="molecule type" value="Genomic_DNA"/>
</dbReference>
<name>A0A1G1TFF5_9BACT</name>
<keyword evidence="2" id="KW-1185">Reference proteome</keyword>
<evidence type="ECO:0000313" key="1">
    <source>
        <dbReference type="EMBL" id="OGX89589.1"/>
    </source>
</evidence>
<protein>
    <submittedName>
        <fullName evidence="1">Uncharacterized protein</fullName>
    </submittedName>
</protein>
<accession>A0A1G1TFF5</accession>
<organism evidence="1 2">
    <name type="scientific">Hymenobacter lapidarius</name>
    <dbReference type="NCBI Taxonomy" id="1908237"/>
    <lineage>
        <taxon>Bacteria</taxon>
        <taxon>Pseudomonadati</taxon>
        <taxon>Bacteroidota</taxon>
        <taxon>Cytophagia</taxon>
        <taxon>Cytophagales</taxon>
        <taxon>Hymenobacteraceae</taxon>
        <taxon>Hymenobacter</taxon>
    </lineage>
</organism>
<gene>
    <name evidence="1" type="ORF">BEN47_06815</name>
</gene>
<dbReference type="Proteomes" id="UP000176294">
    <property type="component" value="Unassembled WGS sequence"/>
</dbReference>